<dbReference type="GO" id="GO:0003677">
    <property type="term" value="F:DNA binding"/>
    <property type="evidence" value="ECO:0007669"/>
    <property type="project" value="UniProtKB-UniRule"/>
</dbReference>
<dbReference type="PIRSF" id="PIRSF016080">
    <property type="entry name" value="Restrict_endonuc_II_DpmII"/>
    <property type="match status" value="1"/>
</dbReference>
<comment type="function">
    <text evidence="1">A P subtype restriction enzyme that recognizes the double-stranded unmethylated sequence 5'-GATC-3'.</text>
</comment>
<feature type="domain" description="Restriction endonuclease type II DpnII-like" evidence="2">
    <location>
        <begin position="17"/>
        <end position="277"/>
    </location>
</feature>
<reference evidence="3" key="1">
    <citation type="submission" date="2017-05" db="EMBL/GenBank/DDBJ databases">
        <authorList>
            <person name="Varghese N."/>
            <person name="Submissions S."/>
        </authorList>
    </citation>
    <scope>NUCLEOTIDE SEQUENCE</scope>
    <source>
        <strain evidence="3">DSM 18763</strain>
    </source>
</reference>
<evidence type="ECO:0000259" key="2">
    <source>
        <dbReference type="Pfam" id="PF04556"/>
    </source>
</evidence>
<dbReference type="InterPro" id="IPR007637">
    <property type="entry name" value="Restrct_endonuc_II_DpnII-like"/>
</dbReference>
<comment type="caution">
    <text evidence="3">The sequence shown here is derived from an EMBL/GenBank/DDBJ whole genome shotgun (WGS) entry which is preliminary data.</text>
</comment>
<keyword evidence="1" id="KW-0540">Nuclease</keyword>
<keyword evidence="1" id="KW-0680">Restriction system</keyword>
<dbReference type="GO" id="GO:0009307">
    <property type="term" value="P:DNA restriction-modification system"/>
    <property type="evidence" value="ECO:0007669"/>
    <property type="project" value="UniProtKB-UniRule"/>
</dbReference>
<dbReference type="Pfam" id="PF04556">
    <property type="entry name" value="DpnII"/>
    <property type="match status" value="1"/>
</dbReference>
<name>A0AA45WQJ7_9AQUI</name>
<comment type="catalytic activity">
    <reaction evidence="1">
        <text>Endonucleolytic cleavage of DNA to give specific double-stranded fragments with terminal 5'-phosphates.</text>
        <dbReference type="EC" id="3.1.21.4"/>
    </reaction>
</comment>
<comment type="similarity">
    <text evidence="1">Belongs to the DpnII type II restriction endonuclease family.</text>
</comment>
<keyword evidence="1" id="KW-0378">Hydrolase</keyword>
<keyword evidence="4" id="KW-1185">Reference proteome</keyword>
<dbReference type="EMBL" id="FXTX01000030">
    <property type="protein sequence ID" value="SMP23620.1"/>
    <property type="molecule type" value="Genomic_DNA"/>
</dbReference>
<dbReference type="Proteomes" id="UP001157947">
    <property type="component" value="Unassembled WGS sequence"/>
</dbReference>
<sequence>MIKFKELGFKSFEEYKSKFFETLLTTNKTYEYFVDWDKVKNTVRKNLNEIFLLNSLSKIENEKREQYLQRLLKNYPKVVEIIPILIAERAKNGKIDIFDPELENFINFNFSYKADINKIVEFCKKTGIVKLFDEITNLYDYIFGIEVGLDTNARKNRSGDIFEKLCGKKIEKLLKGKPYKIVSQDLNFSLYSEGNKKHDFVIYKNEKPVLLIECSFYNGTGSKPIETARSYIQLYKKAKDNNVKFLWITDGLAWKSLENQLVEAMKEMEWVLNFRLLNLIERILGVDENDNSG</sequence>
<gene>
    <name evidence="3" type="ORF">SAMN06264868_1302</name>
</gene>
<dbReference type="AlphaFoldDB" id="A0AA45WQJ7"/>
<dbReference type="RefSeq" id="WP_265134534.1">
    <property type="nucleotide sequence ID" value="NZ_FXTX01000030.1"/>
</dbReference>
<evidence type="ECO:0000313" key="3">
    <source>
        <dbReference type="EMBL" id="SMP23620.1"/>
    </source>
</evidence>
<dbReference type="InterPro" id="IPR021191">
    <property type="entry name" value="Restrct_endonuc_II_DpnII"/>
</dbReference>
<evidence type="ECO:0000256" key="1">
    <source>
        <dbReference type="PIRNR" id="PIRNR016080"/>
    </source>
</evidence>
<dbReference type="EC" id="3.1.21.4" evidence="1"/>
<protein>
    <recommendedName>
        <fullName evidence="1">Type-2 restriction enzyme</fullName>
        <ecNumber evidence="1">3.1.21.4</ecNumber>
    </recommendedName>
</protein>
<dbReference type="GO" id="GO:0009036">
    <property type="term" value="F:type II site-specific deoxyribonuclease activity"/>
    <property type="evidence" value="ECO:0007669"/>
    <property type="project" value="UniProtKB-UniRule"/>
</dbReference>
<proteinExistence type="inferred from homology"/>
<organism evidence="3 4">
    <name type="scientific">Venenivibrio stagnispumantis</name>
    <dbReference type="NCBI Taxonomy" id="407998"/>
    <lineage>
        <taxon>Bacteria</taxon>
        <taxon>Pseudomonadati</taxon>
        <taxon>Aquificota</taxon>
        <taxon>Aquificia</taxon>
        <taxon>Aquificales</taxon>
        <taxon>Hydrogenothermaceae</taxon>
        <taxon>Venenivibrio</taxon>
    </lineage>
</organism>
<evidence type="ECO:0000313" key="4">
    <source>
        <dbReference type="Proteomes" id="UP001157947"/>
    </source>
</evidence>
<keyword evidence="1" id="KW-0255">Endonuclease</keyword>
<accession>A0AA45WQJ7</accession>